<evidence type="ECO:0000313" key="2">
    <source>
        <dbReference type="EMBL" id="AYR16587.1"/>
    </source>
</evidence>
<sequence>MVTLHSGFLITIKHLLTALLRIVHILILMKMKTNLLVFFLMGKKSWSTLHSLQFMMKLFLLLLMEKKFRTILLRPFVATCLLLLPPLHHPSQKQSSTLKTSLANWTTLP</sequence>
<proteinExistence type="predicted"/>
<keyword evidence="1" id="KW-0472">Membrane</keyword>
<accession>A0A3G3NBE3</accession>
<evidence type="ECO:0000256" key="1">
    <source>
        <dbReference type="SAM" id="Phobius"/>
    </source>
</evidence>
<keyword evidence="1" id="KW-0812">Transmembrane</keyword>
<keyword evidence="1" id="KW-1133">Transmembrane helix</keyword>
<reference evidence="2" key="1">
    <citation type="journal article" date="2018" name="Plant Pathol.">
        <title>Identification and molecular characterization of Taro bacilliform virus and Taro bacilliform CH virus from East Africa.</title>
        <authorList>
            <person name="Kidanemariam D.B."/>
            <person name="Sukal A.C."/>
            <person name="Abraham A.D."/>
            <person name="Stomeo F."/>
            <person name="Dale J.L."/>
            <person name="James A.P."/>
            <person name="Harding R.M."/>
        </authorList>
    </citation>
    <scope>NUCLEOTIDE SEQUENCE</scope>
    <source>
        <strain evidence="2">Tz24</strain>
    </source>
</reference>
<feature type="transmembrane region" description="Helical" evidence="1">
    <location>
        <begin position="7"/>
        <end position="27"/>
    </location>
</feature>
<dbReference type="EMBL" id="MG833013">
    <property type="protein sequence ID" value="AYR16587.1"/>
    <property type="molecule type" value="Genomic_DNA"/>
</dbReference>
<protein>
    <submittedName>
        <fullName evidence="2">ORF4</fullName>
    </submittedName>
</protein>
<name>A0A3G3NBE3_9VIRU</name>
<organism evidence="2">
    <name type="scientific">Taro bacilliform virus</name>
    <dbReference type="NCBI Taxonomy" id="178354"/>
    <lineage>
        <taxon>Viruses</taxon>
        <taxon>Riboviria</taxon>
        <taxon>Pararnavirae</taxon>
        <taxon>Artverviricota</taxon>
        <taxon>Revtraviricetes</taxon>
        <taxon>Ortervirales</taxon>
        <taxon>Caulimoviridae</taxon>
        <taxon>Badnavirus</taxon>
        <taxon>Badnavirus alphacolocalasiae</taxon>
    </lineage>
</organism>